<name>A0A1S0TIV9_LOALO</name>
<dbReference type="AlphaFoldDB" id="A0A1S0TIV9"/>
<dbReference type="EMBL" id="JH712426">
    <property type="protein sequence ID" value="EFO14715.1"/>
    <property type="molecule type" value="Genomic_DNA"/>
</dbReference>
<gene>
    <name evidence="1" type="ORF">LOAG_13801</name>
</gene>
<dbReference type="KEGG" id="loa:LOAG_13801"/>
<reference evidence="1" key="1">
    <citation type="submission" date="2012-04" db="EMBL/GenBank/DDBJ databases">
        <title>The Genome Sequence of Loa loa.</title>
        <authorList>
            <consortium name="The Broad Institute Genome Sequencing Platform"/>
            <consortium name="Broad Institute Genome Sequencing Center for Infectious Disease"/>
            <person name="Nutman T.B."/>
            <person name="Fink D.L."/>
            <person name="Russ C."/>
            <person name="Young S."/>
            <person name="Zeng Q."/>
            <person name="Gargeya S."/>
            <person name="Alvarado L."/>
            <person name="Berlin A."/>
            <person name="Chapman S.B."/>
            <person name="Chen Z."/>
            <person name="Freedman E."/>
            <person name="Gellesch M."/>
            <person name="Goldberg J."/>
            <person name="Griggs A."/>
            <person name="Gujja S."/>
            <person name="Heilman E.R."/>
            <person name="Heiman D."/>
            <person name="Howarth C."/>
            <person name="Mehta T."/>
            <person name="Neiman D."/>
            <person name="Pearson M."/>
            <person name="Roberts A."/>
            <person name="Saif S."/>
            <person name="Shea T."/>
            <person name="Shenoy N."/>
            <person name="Sisk P."/>
            <person name="Stolte C."/>
            <person name="Sykes S."/>
            <person name="White J."/>
            <person name="Yandava C."/>
            <person name="Haas B."/>
            <person name="Henn M.R."/>
            <person name="Nusbaum C."/>
            <person name="Birren B."/>
        </authorList>
    </citation>
    <scope>NUCLEOTIDE SEQUENCE [LARGE SCALE GENOMIC DNA]</scope>
</reference>
<dbReference type="OrthoDB" id="5870441at2759"/>
<accession>A0A1S0TIV9</accession>
<dbReference type="RefSeq" id="XP_003149354.1">
    <property type="nucleotide sequence ID" value="XM_003149306.1"/>
</dbReference>
<dbReference type="InParanoid" id="A0A1S0TIV9"/>
<protein>
    <submittedName>
        <fullName evidence="1">Uncharacterized protein</fullName>
    </submittedName>
</protein>
<dbReference type="GeneID" id="9951275"/>
<dbReference type="CTD" id="9951275"/>
<sequence>MTDIRIKMDINNTADDIHATVINKKPITIISQDQQYRYNGYAGHITLDLTDNDSSKVTNVKFTQMPQIFQRNSKISNFLINHRNELYSETYVDQSREGFFRSNTEIFNQILKIRKDIDSLRRYIGKVNEFLQHINANLSEYNTNIIQLFDKTTFVDNSKGDNFRFHQITDNFLPKGNIYTGTTKPTYIAFPRAVSIINPILMSHLQANAATSVLAKGTELRSNVDDVDDGDITNSTRFPEKHSVESDQRISLNGKRFVESIQNGQLYSLIKNGIKGNQNQFVANDSNDRIKMRIIEGFNRKTDEIYQKSAINDNHRIKNETFMNKNTNNEKVLPNITVTEAYQPFSIRRYSARSKTNFDKQINKLINFNTLKSLTTTHQLLNPIPITSISDDTFQHSTTLSSSHLSPSTGNDSQFEFGNNSYAVILSFASPTVAKTSGQATTTQTPLLLTRNTVSNIVVTIITDTVSTSTTTTTTTNTTTILSATSTSAITTLTTSTTTNTTTTTTTNTTTTTTATSTTTATNTITTTTIATTTTTATSTTTATTLNAINTTSTTISTTVTSPTSETIGPTLGFDKITRRNLDTMPPLIPLKPNFFGSNFDGIFVPWFNDPQLTLWPERLFGRRK</sequence>
<organism evidence="1">
    <name type="scientific">Loa loa</name>
    <name type="common">Eye worm</name>
    <name type="synonym">Filaria loa</name>
    <dbReference type="NCBI Taxonomy" id="7209"/>
    <lineage>
        <taxon>Eukaryota</taxon>
        <taxon>Metazoa</taxon>
        <taxon>Ecdysozoa</taxon>
        <taxon>Nematoda</taxon>
        <taxon>Chromadorea</taxon>
        <taxon>Rhabditida</taxon>
        <taxon>Spirurina</taxon>
        <taxon>Spiruromorpha</taxon>
        <taxon>Filarioidea</taxon>
        <taxon>Onchocercidae</taxon>
        <taxon>Loa</taxon>
    </lineage>
</organism>
<evidence type="ECO:0000313" key="1">
    <source>
        <dbReference type="EMBL" id="EFO14715.1"/>
    </source>
</evidence>
<proteinExistence type="predicted"/>
<dbReference type="OMA" id="WHRSAHA"/>